<dbReference type="Proteomes" id="UP001518925">
    <property type="component" value="Unassembled WGS sequence"/>
</dbReference>
<feature type="binding site" evidence="7">
    <location>
        <position position="60"/>
    </location>
    <ligand>
        <name>ATP</name>
        <dbReference type="ChEBI" id="CHEBI:30616"/>
    </ligand>
</feature>
<sequence>MTVIKESIYEPLTEQTAIELANRLNLFQEGASLTCNEIGDGNLNLVFHIQDTNNKGIIIKQALPYAKVVGESWPLTLLRNKIENEALRVHGQFVPSLVPEVYYTDEELAVTVMEDLSYLQIARRGLIEGKDYPLLSQHIGTYLANTLFFTSDYGMNQQNKKRLAKEFNNPELCKITEDLVFTDPFFNHETNNFEEGLKSFVEELWADEHLKLEVAKLKQKFLTAGEALVHGDLHTGSIFASSTETKVIDPEFAFYGPFGFDIGQFIANLLLNALSLEQDEREKLFNHVEITWNVFSTTFTSLWKTESVEIFSKTNGYLDYVLDQIIEDTIGFAGCELVRRTIGLAHVADLDEISSDDIRIHAKRNALKLGKALITNRKQIRSIEQFVTYIRGVLQHD</sequence>
<evidence type="ECO:0000256" key="7">
    <source>
        <dbReference type="HAMAP-Rule" id="MF_01683"/>
    </source>
</evidence>
<evidence type="ECO:0000256" key="5">
    <source>
        <dbReference type="ARBA" id="ARBA00022777"/>
    </source>
</evidence>
<dbReference type="InterPro" id="IPR002575">
    <property type="entry name" value="Aminoglycoside_PTrfase"/>
</dbReference>
<feature type="binding site" evidence="7">
    <location>
        <begin position="249"/>
        <end position="251"/>
    </location>
    <ligand>
        <name>ATP</name>
        <dbReference type="ChEBI" id="CHEBI:30616"/>
    </ligand>
</feature>
<name>A0ABS2DJC1_9BACI</name>
<comment type="caution">
    <text evidence="9">The sequence shown here is derived from an EMBL/GenBank/DDBJ whole genome shotgun (WGS) entry which is preliminary data.</text>
</comment>
<dbReference type="Pfam" id="PF01636">
    <property type="entry name" value="APH"/>
    <property type="match status" value="1"/>
</dbReference>
<dbReference type="RefSeq" id="WP_204203470.1">
    <property type="nucleotide sequence ID" value="NZ_JAFELM010000030.1"/>
</dbReference>
<keyword evidence="3 7" id="KW-0808">Transferase</keyword>
<organism evidence="9 10">
    <name type="scientific">Bacillus suaedaesalsae</name>
    <dbReference type="NCBI Taxonomy" id="2810349"/>
    <lineage>
        <taxon>Bacteria</taxon>
        <taxon>Bacillati</taxon>
        <taxon>Bacillota</taxon>
        <taxon>Bacilli</taxon>
        <taxon>Bacillales</taxon>
        <taxon>Bacillaceae</taxon>
        <taxon>Bacillus</taxon>
    </lineage>
</organism>
<accession>A0ABS2DJC1</accession>
<dbReference type="SUPFAM" id="SSF56112">
    <property type="entry name" value="Protein kinase-like (PK-like)"/>
    <property type="match status" value="1"/>
</dbReference>
<dbReference type="Gene3D" id="3.30.200.20">
    <property type="entry name" value="Phosphorylase Kinase, domain 1"/>
    <property type="match status" value="1"/>
</dbReference>
<keyword evidence="6 7" id="KW-0067">ATP-binding</keyword>
<dbReference type="InterPro" id="IPR009212">
    <property type="entry name" value="Methylthioribose_kinase"/>
</dbReference>
<keyword evidence="7" id="KW-0486">Methionine biosynthesis</keyword>
<reference evidence="9 10" key="1">
    <citation type="submission" date="2021-02" db="EMBL/GenBank/DDBJ databases">
        <title>Bacillus sp. RD4P76, an endophyte from a halophyte.</title>
        <authorList>
            <person name="Sun J.-Q."/>
        </authorList>
    </citation>
    <scope>NUCLEOTIDE SEQUENCE [LARGE SCALE GENOMIC DNA]</scope>
    <source>
        <strain evidence="9 10">RD4P76</strain>
    </source>
</reference>
<dbReference type="Gene3D" id="3.90.1200.10">
    <property type="match status" value="1"/>
</dbReference>
<keyword evidence="10" id="KW-1185">Reference proteome</keyword>
<dbReference type="InterPro" id="IPR011009">
    <property type="entry name" value="Kinase-like_dom_sf"/>
</dbReference>
<evidence type="ECO:0000256" key="2">
    <source>
        <dbReference type="ARBA" id="ARBA00011738"/>
    </source>
</evidence>
<feature type="binding site" evidence="7">
    <location>
        <position position="232"/>
    </location>
    <ligand>
        <name>substrate</name>
    </ligand>
</feature>
<proteinExistence type="inferred from homology"/>
<keyword evidence="7" id="KW-0028">Amino-acid biosynthesis</keyword>
<dbReference type="PANTHER" id="PTHR34273:SF2">
    <property type="entry name" value="METHYLTHIORIBOSE KINASE"/>
    <property type="match status" value="1"/>
</dbReference>
<dbReference type="EMBL" id="JAFELM010000030">
    <property type="protein sequence ID" value="MBM6618105.1"/>
    <property type="molecule type" value="Genomic_DNA"/>
</dbReference>
<evidence type="ECO:0000256" key="3">
    <source>
        <dbReference type="ARBA" id="ARBA00022679"/>
    </source>
</evidence>
<comment type="pathway">
    <text evidence="7">Amino-acid biosynthesis; L-methionine biosynthesis via salvage pathway; S-methyl-5-thio-alpha-D-ribose 1-phosphate from S-methyl-5'-thioadenosine (hydrolase route): step 2/2.</text>
</comment>
<dbReference type="NCBIfam" id="TIGR01767">
    <property type="entry name" value="MTRK"/>
    <property type="match status" value="1"/>
</dbReference>
<comment type="function">
    <text evidence="7">Catalyzes the phosphorylation of methylthioribose into methylthioribose-1-phosphate.</text>
</comment>
<evidence type="ECO:0000313" key="10">
    <source>
        <dbReference type="Proteomes" id="UP001518925"/>
    </source>
</evidence>
<evidence type="ECO:0000256" key="1">
    <source>
        <dbReference type="ARBA" id="ARBA00010165"/>
    </source>
</evidence>
<dbReference type="GO" id="GO:0046522">
    <property type="term" value="F:S-methyl-5-thioribose kinase activity"/>
    <property type="evidence" value="ECO:0007669"/>
    <property type="project" value="UniProtKB-EC"/>
</dbReference>
<comment type="catalytic activity">
    <reaction evidence="7">
        <text>5-(methylsulfanyl)-D-ribose + ATP = 5-(methylsulfanyl)-alpha-D-ribose 1-phosphate + ADP + H(+)</text>
        <dbReference type="Rhea" id="RHEA:22312"/>
        <dbReference type="ChEBI" id="CHEBI:15378"/>
        <dbReference type="ChEBI" id="CHEBI:30616"/>
        <dbReference type="ChEBI" id="CHEBI:58533"/>
        <dbReference type="ChEBI" id="CHEBI:78440"/>
        <dbReference type="ChEBI" id="CHEBI:456216"/>
        <dbReference type="EC" id="2.7.1.100"/>
    </reaction>
</comment>
<dbReference type="PIRSF" id="PIRSF031134">
    <property type="entry name" value="MTRK"/>
    <property type="match status" value="1"/>
</dbReference>
<feature type="binding site" evidence="7">
    <location>
        <position position="44"/>
    </location>
    <ligand>
        <name>ATP</name>
        <dbReference type="ChEBI" id="CHEBI:30616"/>
    </ligand>
</feature>
<keyword evidence="5 7" id="KW-0418">Kinase</keyword>
<feature type="binding site" evidence="7">
    <location>
        <position position="339"/>
    </location>
    <ligand>
        <name>substrate</name>
    </ligand>
</feature>
<dbReference type="HAMAP" id="MF_01683">
    <property type="entry name" value="Salvage_MtnK"/>
    <property type="match status" value="1"/>
</dbReference>
<evidence type="ECO:0000313" key="9">
    <source>
        <dbReference type="EMBL" id="MBM6618105.1"/>
    </source>
</evidence>
<gene>
    <name evidence="7" type="primary">mtnK</name>
    <name evidence="9" type="ORF">JR050_10590</name>
</gene>
<protein>
    <recommendedName>
        <fullName evidence="7">Methylthioribose kinase</fullName>
        <shortName evidence="7">MTR kinase</shortName>
        <ecNumber evidence="7">2.7.1.100</ecNumber>
    </recommendedName>
</protein>
<keyword evidence="4 7" id="KW-0547">Nucleotide-binding</keyword>
<evidence type="ECO:0000256" key="6">
    <source>
        <dbReference type="ARBA" id="ARBA00022840"/>
    </source>
</evidence>
<feature type="binding site" evidence="7">
    <location>
        <begin position="114"/>
        <end position="116"/>
    </location>
    <ligand>
        <name>ATP</name>
        <dbReference type="ChEBI" id="CHEBI:30616"/>
    </ligand>
</feature>
<feature type="domain" description="Aminoglycoside phosphotransferase" evidence="8">
    <location>
        <begin position="35"/>
        <end position="268"/>
    </location>
</feature>
<comment type="similarity">
    <text evidence="1 7">Belongs to the methylthioribose kinase family.</text>
</comment>
<comment type="subunit">
    <text evidence="2 7">Homodimer.</text>
</comment>
<evidence type="ECO:0000259" key="8">
    <source>
        <dbReference type="Pfam" id="PF01636"/>
    </source>
</evidence>
<evidence type="ECO:0000256" key="4">
    <source>
        <dbReference type="ARBA" id="ARBA00022741"/>
    </source>
</evidence>
<dbReference type="EC" id="2.7.1.100" evidence="7"/>
<dbReference type="PANTHER" id="PTHR34273">
    <property type="entry name" value="METHYLTHIORIBOSE KINASE"/>
    <property type="match status" value="1"/>
</dbReference>